<protein>
    <submittedName>
        <fullName evidence="3">Uncharacterized protein</fullName>
    </submittedName>
</protein>
<feature type="coiled-coil region" evidence="1">
    <location>
        <begin position="315"/>
        <end position="353"/>
    </location>
</feature>
<evidence type="ECO:0000313" key="4">
    <source>
        <dbReference type="Proteomes" id="UP000593568"/>
    </source>
</evidence>
<dbReference type="Proteomes" id="UP000593568">
    <property type="component" value="Unassembled WGS sequence"/>
</dbReference>
<dbReference type="PANTHER" id="PTHR33223">
    <property type="entry name" value="CCHC-TYPE DOMAIN-CONTAINING PROTEIN"/>
    <property type="match status" value="1"/>
</dbReference>
<keyword evidence="4" id="KW-1185">Reference proteome</keyword>
<dbReference type="AlphaFoldDB" id="A0A7J9FW57"/>
<feature type="coiled-coil region" evidence="1">
    <location>
        <begin position="58"/>
        <end position="232"/>
    </location>
</feature>
<comment type="caution">
    <text evidence="3">The sequence shown here is derived from an EMBL/GenBank/DDBJ whole genome shotgun (WGS) entry which is preliminary data.</text>
</comment>
<proteinExistence type="predicted"/>
<dbReference type="PANTHER" id="PTHR33223:SF8">
    <property type="entry name" value="OS04G0172440 PROTEIN"/>
    <property type="match status" value="1"/>
</dbReference>
<feature type="region of interest" description="Disordered" evidence="2">
    <location>
        <begin position="369"/>
        <end position="391"/>
    </location>
</feature>
<accession>A0A7J9FW57</accession>
<reference evidence="3 4" key="1">
    <citation type="journal article" date="2019" name="Genome Biol. Evol.">
        <title>Insights into the evolution of the New World diploid cottons (Gossypium, subgenus Houzingenia) based on genome sequencing.</title>
        <authorList>
            <person name="Grover C.E."/>
            <person name="Arick M.A. 2nd"/>
            <person name="Thrash A."/>
            <person name="Conover J.L."/>
            <person name="Sanders W.S."/>
            <person name="Peterson D.G."/>
            <person name="Frelichowski J.E."/>
            <person name="Scheffler J.A."/>
            <person name="Scheffler B.E."/>
            <person name="Wendel J.F."/>
        </authorList>
    </citation>
    <scope>NUCLEOTIDE SEQUENCE [LARGE SCALE GENOMIC DNA]</scope>
    <source>
        <strain evidence="3">8</strain>
        <tissue evidence="3">Leaf</tissue>
    </source>
</reference>
<gene>
    <name evidence="3" type="ORF">Gotri_006931</name>
</gene>
<organism evidence="3 4">
    <name type="scientific">Gossypium trilobum</name>
    <dbReference type="NCBI Taxonomy" id="34281"/>
    <lineage>
        <taxon>Eukaryota</taxon>
        <taxon>Viridiplantae</taxon>
        <taxon>Streptophyta</taxon>
        <taxon>Embryophyta</taxon>
        <taxon>Tracheophyta</taxon>
        <taxon>Spermatophyta</taxon>
        <taxon>Magnoliopsida</taxon>
        <taxon>eudicotyledons</taxon>
        <taxon>Gunneridae</taxon>
        <taxon>Pentapetalae</taxon>
        <taxon>rosids</taxon>
        <taxon>malvids</taxon>
        <taxon>Malvales</taxon>
        <taxon>Malvaceae</taxon>
        <taxon>Malvoideae</taxon>
        <taxon>Gossypium</taxon>
    </lineage>
</organism>
<dbReference type="EMBL" id="JABEZW010229412">
    <property type="protein sequence ID" value="MBA0789398.1"/>
    <property type="molecule type" value="Genomic_DNA"/>
</dbReference>
<evidence type="ECO:0000256" key="2">
    <source>
        <dbReference type="SAM" id="MobiDB-lite"/>
    </source>
</evidence>
<sequence length="592" mass="69453">MTTPEYYGWWSKRINDNILGPREDCVQSLEEHLQVVPSELEIIKLDFEKMSLEWGKKIEQLEEEKMRLGLDVDIHRLEAEKLRKGKKKAEEDLDSLKIDYKKLRLSMRTAGLGKTSEQWRREIKEERTKADKWEKEFQDARARESISEKSLLECQNEKEGLKARVAKLEKSLHLYRNRKSAIELRASLKKIDELNERIEELEEAWKNSELRVELLERSNEQWREQFHHSQNQIRERDYIMGEAVTQVREVADHLQTLAVQADVLSLNYESESSRGRDLAWLLRKVKALSVKAKPTTLETNKNSPTVYHYGTRRKKKAMDQRFERLEQLQKEMKEQMQERLEKIQQDMRNETIESQKSMMAELTQLLKGGNDKGKDPMVNTEEENNDSPLYPPGFTPPHARTQAEVHPRRSSVTIRPQQFQTGASRPVNFQTGIGSHLGEAPTNSIVPDFDEMMGKEKTKEELPSRLEERCKWLEEKFKAMESSENYHGIDAKYLSLVPDLVLPYKFKMPEFENYNETSCPEAHITMFCRRMTGHINNDQLLIHCFQDRLAGAASRWYNQLSRAKIGSWRDLAQAFIKQYNHVADMVPDRITL</sequence>
<name>A0A7J9FW57_9ROSI</name>
<keyword evidence="1" id="KW-0175">Coiled coil</keyword>
<evidence type="ECO:0000313" key="3">
    <source>
        <dbReference type="EMBL" id="MBA0789398.1"/>
    </source>
</evidence>
<evidence type="ECO:0000256" key="1">
    <source>
        <dbReference type="SAM" id="Coils"/>
    </source>
</evidence>